<dbReference type="PROSITE" id="PS50949">
    <property type="entry name" value="HTH_GNTR"/>
    <property type="match status" value="1"/>
</dbReference>
<protein>
    <submittedName>
        <fullName evidence="5">GntR family transcriptional regulator</fullName>
    </submittedName>
</protein>
<dbReference type="SUPFAM" id="SSF46785">
    <property type="entry name" value="Winged helix' DNA-binding domain"/>
    <property type="match status" value="1"/>
</dbReference>
<dbReference type="PANTHER" id="PTHR30146:SF150">
    <property type="entry name" value="ARABINOSE METABOLISM TRANSCRIPTIONAL REPRESSOR"/>
    <property type="match status" value="1"/>
</dbReference>
<dbReference type="GO" id="GO:0000976">
    <property type="term" value="F:transcription cis-regulatory region binding"/>
    <property type="evidence" value="ECO:0007669"/>
    <property type="project" value="TreeGrafter"/>
</dbReference>
<dbReference type="PRINTS" id="PR00035">
    <property type="entry name" value="HTHGNTR"/>
</dbReference>
<dbReference type="Pfam" id="PF00392">
    <property type="entry name" value="GntR"/>
    <property type="match status" value="1"/>
</dbReference>
<keyword evidence="3" id="KW-0804">Transcription</keyword>
<evidence type="ECO:0000256" key="1">
    <source>
        <dbReference type="ARBA" id="ARBA00023015"/>
    </source>
</evidence>
<gene>
    <name evidence="5" type="ORF">BG53_10030</name>
</gene>
<organism evidence="5 6">
    <name type="scientific">Paenibacillus darwinianus</name>
    <dbReference type="NCBI Taxonomy" id="1380763"/>
    <lineage>
        <taxon>Bacteria</taxon>
        <taxon>Bacillati</taxon>
        <taxon>Bacillota</taxon>
        <taxon>Bacilli</taxon>
        <taxon>Bacillales</taxon>
        <taxon>Paenibacillaceae</taxon>
        <taxon>Paenibacillus</taxon>
    </lineage>
</organism>
<dbReference type="GO" id="GO:0003700">
    <property type="term" value="F:DNA-binding transcription factor activity"/>
    <property type="evidence" value="ECO:0007669"/>
    <property type="project" value="InterPro"/>
</dbReference>
<dbReference type="RefSeq" id="WP_036579912.1">
    <property type="nucleotide sequence ID" value="NZ_KK082201.1"/>
</dbReference>
<dbReference type="InterPro" id="IPR036388">
    <property type="entry name" value="WH-like_DNA-bd_sf"/>
</dbReference>
<evidence type="ECO:0000313" key="6">
    <source>
        <dbReference type="Proteomes" id="UP000053750"/>
    </source>
</evidence>
<dbReference type="PANTHER" id="PTHR30146">
    <property type="entry name" value="LACI-RELATED TRANSCRIPTIONAL REPRESSOR"/>
    <property type="match status" value="1"/>
</dbReference>
<keyword evidence="1" id="KW-0805">Transcription regulation</keyword>
<keyword evidence="6" id="KW-1185">Reference proteome</keyword>
<dbReference type="InterPro" id="IPR028082">
    <property type="entry name" value="Peripla_BP_I"/>
</dbReference>
<evidence type="ECO:0000256" key="2">
    <source>
        <dbReference type="ARBA" id="ARBA00023125"/>
    </source>
</evidence>
<dbReference type="CDD" id="cd07377">
    <property type="entry name" value="WHTH_GntR"/>
    <property type="match status" value="1"/>
</dbReference>
<dbReference type="Proteomes" id="UP000053750">
    <property type="component" value="Unassembled WGS sequence"/>
</dbReference>
<accession>A0A9W5RZF4</accession>
<sequence length="366" mass="40467">MNRKELPKYKQLKEEILSWFHTGHLKPDDLMPSENEIAAQFGLSRQTVRQTLGELEKEGLLYRKQGKGTFVSAPKARPVRDTPMIGMVTTYISDYIFPHIVRGAEAVLRERGYGLLLSSTDNDKEKEKEGLRSMLGHSLSGLIIEPTKSAQGNPNLNEYMTLQYHGVPFVMINERYPELDCPCLKVDDEEGGFLAAEHLIKLGHRRIAGFFKTDDLQGANRMKGFIRAHRHYEVPMIPDAVAYYSSEEKQTKPHAAALALLKAEQEERPTAFVCYNDELALALMGTAKAGGIRVPDDLSIVGFDDSTLALAADTKLTTLTHPKTAMGAQAAELLLDLIAGKAGGTAADIVYKPELVARESTRAVNV</sequence>
<evidence type="ECO:0000256" key="3">
    <source>
        <dbReference type="ARBA" id="ARBA00023163"/>
    </source>
</evidence>
<dbReference type="AlphaFoldDB" id="A0A9W5RZF4"/>
<keyword evidence="2" id="KW-0238">DNA-binding</keyword>
<dbReference type="Pfam" id="PF13377">
    <property type="entry name" value="Peripla_BP_3"/>
    <property type="match status" value="1"/>
</dbReference>
<evidence type="ECO:0000259" key="4">
    <source>
        <dbReference type="PROSITE" id="PS50949"/>
    </source>
</evidence>
<dbReference type="OrthoDB" id="9813468at2"/>
<dbReference type="SUPFAM" id="SSF53822">
    <property type="entry name" value="Periplasmic binding protein-like I"/>
    <property type="match status" value="1"/>
</dbReference>
<dbReference type="SMART" id="SM00345">
    <property type="entry name" value="HTH_GNTR"/>
    <property type="match status" value="1"/>
</dbReference>
<dbReference type="CDD" id="cd01541">
    <property type="entry name" value="PBP1_AraR"/>
    <property type="match status" value="1"/>
</dbReference>
<dbReference type="InterPro" id="IPR046335">
    <property type="entry name" value="LacI/GalR-like_sensor"/>
</dbReference>
<dbReference type="Gene3D" id="3.40.50.2300">
    <property type="match status" value="2"/>
</dbReference>
<proteinExistence type="predicted"/>
<dbReference type="InterPro" id="IPR000524">
    <property type="entry name" value="Tscrpt_reg_HTH_GntR"/>
</dbReference>
<comment type="caution">
    <text evidence="5">The sequence shown here is derived from an EMBL/GenBank/DDBJ whole genome shotgun (WGS) entry which is preliminary data.</text>
</comment>
<dbReference type="InterPro" id="IPR036390">
    <property type="entry name" value="WH_DNA-bd_sf"/>
</dbReference>
<dbReference type="EMBL" id="JFHU01000253">
    <property type="protein sequence ID" value="EXX84931.1"/>
    <property type="molecule type" value="Genomic_DNA"/>
</dbReference>
<reference evidence="5 6" key="1">
    <citation type="submission" date="2014-02" db="EMBL/GenBank/DDBJ databases">
        <title>Genome sequence of Paenibacillus darwinianus reveals adaptive mechanisms for survival in Antarctic soils.</title>
        <authorList>
            <person name="Dsouza M."/>
            <person name="Taylor M.W."/>
            <person name="Turner S.J."/>
            <person name="Aislabie J."/>
        </authorList>
    </citation>
    <scope>NUCLEOTIDE SEQUENCE [LARGE SCALE GENOMIC DNA]</scope>
    <source>
        <strain evidence="5 6">CE1</strain>
    </source>
</reference>
<name>A0A9W5RZF4_9BACL</name>
<dbReference type="Gene3D" id="1.10.10.10">
    <property type="entry name" value="Winged helix-like DNA-binding domain superfamily/Winged helix DNA-binding domain"/>
    <property type="match status" value="1"/>
</dbReference>
<feature type="domain" description="HTH gntR-type" evidence="4">
    <location>
        <begin position="6"/>
        <end position="74"/>
    </location>
</feature>
<dbReference type="InterPro" id="IPR033532">
    <property type="entry name" value="AraR_ligand_bind_dom"/>
</dbReference>
<evidence type="ECO:0000313" key="5">
    <source>
        <dbReference type="EMBL" id="EXX84931.1"/>
    </source>
</evidence>